<dbReference type="PANTHER" id="PTHR11014:SF169">
    <property type="entry name" value="CLAN MH, FAMILY M20, PEPTIDASE T-LIKE METALLOPEPTIDASE"/>
    <property type="match status" value="1"/>
</dbReference>
<feature type="binding site" evidence="2">
    <location>
        <position position="124"/>
    </location>
    <ligand>
        <name>Mn(2+)</name>
        <dbReference type="ChEBI" id="CHEBI:29035"/>
        <label>2</label>
    </ligand>
</feature>
<organism evidence="4 5">
    <name type="scientific">Ochrobactrum teleogrylli</name>
    <dbReference type="NCBI Taxonomy" id="2479765"/>
    <lineage>
        <taxon>Bacteria</taxon>
        <taxon>Pseudomonadati</taxon>
        <taxon>Pseudomonadota</taxon>
        <taxon>Alphaproteobacteria</taxon>
        <taxon>Hyphomicrobiales</taxon>
        <taxon>Brucellaceae</taxon>
        <taxon>Brucella/Ochrobactrum group</taxon>
        <taxon>Ochrobactrum</taxon>
    </lineage>
</organism>
<comment type="cofactor">
    <cofactor evidence="2">
        <name>Mn(2+)</name>
        <dbReference type="ChEBI" id="CHEBI:29035"/>
    </cofactor>
    <text evidence="2">The Mn(2+) ion enhances activity.</text>
</comment>
<dbReference type="AlphaFoldDB" id="A0ABD5K1Z9"/>
<evidence type="ECO:0000259" key="3">
    <source>
        <dbReference type="Pfam" id="PF07687"/>
    </source>
</evidence>
<dbReference type="Gene3D" id="3.30.70.360">
    <property type="match status" value="1"/>
</dbReference>
<dbReference type="Pfam" id="PF01546">
    <property type="entry name" value="Peptidase_M20"/>
    <property type="match status" value="1"/>
</dbReference>
<dbReference type="Proteomes" id="UP001362311">
    <property type="component" value="Unassembled WGS sequence"/>
</dbReference>
<dbReference type="GO" id="GO:0016787">
    <property type="term" value="F:hydrolase activity"/>
    <property type="evidence" value="ECO:0007669"/>
    <property type="project" value="UniProtKB-KW"/>
</dbReference>
<comment type="caution">
    <text evidence="4">The sequence shown here is derived from an EMBL/GenBank/DDBJ whole genome shotgun (WGS) entry which is preliminary data.</text>
</comment>
<dbReference type="PANTHER" id="PTHR11014">
    <property type="entry name" value="PEPTIDASE M20 FAMILY MEMBER"/>
    <property type="match status" value="1"/>
</dbReference>
<protein>
    <submittedName>
        <fullName evidence="4">Amidohydrolase</fullName>
    </submittedName>
</protein>
<dbReference type="PIRSF" id="PIRSF005962">
    <property type="entry name" value="Pept_M20D_amidohydro"/>
    <property type="match status" value="1"/>
</dbReference>
<keyword evidence="1" id="KW-0378">Hydrolase</keyword>
<keyword evidence="2" id="KW-0464">Manganese</keyword>
<evidence type="ECO:0000256" key="1">
    <source>
        <dbReference type="ARBA" id="ARBA00022801"/>
    </source>
</evidence>
<proteinExistence type="predicted"/>
<evidence type="ECO:0000313" key="5">
    <source>
        <dbReference type="Proteomes" id="UP001362311"/>
    </source>
</evidence>
<dbReference type="EMBL" id="JBBHKQ010000003">
    <property type="protein sequence ID" value="MEJ5903037.1"/>
    <property type="molecule type" value="Genomic_DNA"/>
</dbReference>
<accession>A0ABD5K1Z9</accession>
<dbReference type="SUPFAM" id="SSF53187">
    <property type="entry name" value="Zn-dependent exopeptidases"/>
    <property type="match status" value="1"/>
</dbReference>
<dbReference type="Gene3D" id="3.40.630.10">
    <property type="entry name" value="Zn peptidases"/>
    <property type="match status" value="1"/>
</dbReference>
<sequence>MLFSTSFQIEGGRKRRPEERLLSMLSPIDDKEIAVLRDWRHKLHQFPEVSGEEVETAREVVSFLSDTQPDQVITELGGHGVALVYEGEQSGPAVLLRCELDALQIQEISDLPYKSRNDGKAHMCGHDGHMTMMAAVARQLHRKRPLQGRAILLFQPAEETAHGAEAVIADPKFASIKPDYAFAIHNMPGLPLGHIAVAPGQITCASMGLCIKLTGKVSHASVPEAGISPAMAVSRIIAALQRLQAGEIVEPGFRRLTVTGVEMGKRVFGITPGNAEIRMTLRTPESDAIMGLLEETLDMARKIAAEERLTLDYSTHNFFRACVNDNDAAAIFDNAVERMALSRVTDYLPIRGAEDFGLFGSCSKSALLFIGSGMDHPMVHNPDYDFPDELIPQGAGIFLGVLDQLLGSTHQKPTETLKTS</sequence>
<dbReference type="SUPFAM" id="SSF55031">
    <property type="entry name" value="Bacterial exopeptidase dimerisation domain"/>
    <property type="match status" value="1"/>
</dbReference>
<dbReference type="InterPro" id="IPR002933">
    <property type="entry name" value="Peptidase_M20"/>
</dbReference>
<gene>
    <name evidence="4" type="ORF">WIX40_23455</name>
</gene>
<dbReference type="InterPro" id="IPR017439">
    <property type="entry name" value="Amidohydrolase"/>
</dbReference>
<dbReference type="NCBIfam" id="TIGR01891">
    <property type="entry name" value="amidohydrolases"/>
    <property type="match status" value="1"/>
</dbReference>
<dbReference type="Pfam" id="PF07687">
    <property type="entry name" value="M20_dimer"/>
    <property type="match status" value="1"/>
</dbReference>
<keyword evidence="2" id="KW-0479">Metal-binding</keyword>
<feature type="domain" description="Peptidase M20 dimerisation" evidence="3">
    <location>
        <begin position="207"/>
        <end position="306"/>
    </location>
</feature>
<evidence type="ECO:0000313" key="4">
    <source>
        <dbReference type="EMBL" id="MEJ5903037.1"/>
    </source>
</evidence>
<dbReference type="InterPro" id="IPR011650">
    <property type="entry name" value="Peptidase_M20_dimer"/>
</dbReference>
<feature type="binding site" evidence="2">
    <location>
        <position position="380"/>
    </location>
    <ligand>
        <name>Mn(2+)</name>
        <dbReference type="ChEBI" id="CHEBI:29035"/>
        <label>2</label>
    </ligand>
</feature>
<feature type="binding site" evidence="2">
    <location>
        <position position="126"/>
    </location>
    <ligand>
        <name>Mn(2+)</name>
        <dbReference type="ChEBI" id="CHEBI:29035"/>
        <label>2</label>
    </ligand>
</feature>
<feature type="binding site" evidence="2">
    <location>
        <position position="159"/>
    </location>
    <ligand>
        <name>Mn(2+)</name>
        <dbReference type="ChEBI" id="CHEBI:29035"/>
        <label>2</label>
    </ligand>
</feature>
<dbReference type="RefSeq" id="WP_262077807.1">
    <property type="nucleotide sequence ID" value="NZ_JBBHKQ010000003.1"/>
</dbReference>
<feature type="binding site" evidence="2">
    <location>
        <position position="185"/>
    </location>
    <ligand>
        <name>Mn(2+)</name>
        <dbReference type="ChEBI" id="CHEBI:29035"/>
        <label>2</label>
    </ligand>
</feature>
<evidence type="ECO:0000256" key="2">
    <source>
        <dbReference type="PIRSR" id="PIRSR005962-1"/>
    </source>
</evidence>
<name>A0ABD5K1Z9_9HYPH</name>
<reference evidence="4 5" key="1">
    <citation type="submission" date="2024-03" db="EMBL/GenBank/DDBJ databases">
        <title>Reference genomes for the five species model microbial community.</title>
        <authorList>
            <person name="Padfield D."/>
        </authorList>
    </citation>
    <scope>NUCLEOTIDE SEQUENCE [LARGE SCALE GENOMIC DNA]</scope>
    <source>
        <strain evidence="4 5">AB1</strain>
    </source>
</reference>
<dbReference type="InterPro" id="IPR036264">
    <property type="entry name" value="Bact_exopeptidase_dim_dom"/>
</dbReference>